<comment type="similarity">
    <text evidence="2 8">Belongs to the UDP-glucose/GDP-mannose dehydrogenase family.</text>
</comment>
<dbReference type="PIRSF" id="PIRSF500134">
    <property type="entry name" value="UDPglc_DH_bac"/>
    <property type="match status" value="1"/>
</dbReference>
<dbReference type="GO" id="GO:0003979">
    <property type="term" value="F:UDP-glucose 6-dehydrogenase activity"/>
    <property type="evidence" value="ECO:0007669"/>
    <property type="project" value="UniProtKB-EC"/>
</dbReference>
<dbReference type="GO" id="GO:0000271">
    <property type="term" value="P:polysaccharide biosynthetic process"/>
    <property type="evidence" value="ECO:0007669"/>
    <property type="project" value="InterPro"/>
</dbReference>
<dbReference type="Pfam" id="PF03721">
    <property type="entry name" value="UDPG_MGDP_dh_N"/>
    <property type="match status" value="1"/>
</dbReference>
<dbReference type="InterPro" id="IPR014026">
    <property type="entry name" value="UDP-Glc/GDP-Man_DH_dimer"/>
</dbReference>
<gene>
    <name evidence="9" type="primary">ugd</name>
    <name evidence="9" type="ORF">Lgee_0939</name>
</gene>
<dbReference type="InterPro" id="IPR036220">
    <property type="entry name" value="UDP-Glc/GDP-Man_DH_C_sf"/>
</dbReference>
<accession>A0A0W0TY61</accession>
<dbReference type="GO" id="GO:0006065">
    <property type="term" value="P:UDP-glucuronate biosynthetic process"/>
    <property type="evidence" value="ECO:0007669"/>
    <property type="project" value="UniProtKB-UniPathway"/>
</dbReference>
<keyword evidence="5 8" id="KW-0560">Oxidoreductase</keyword>
<evidence type="ECO:0000256" key="6">
    <source>
        <dbReference type="ARBA" id="ARBA00023027"/>
    </source>
</evidence>
<dbReference type="GO" id="GO:0051287">
    <property type="term" value="F:NAD binding"/>
    <property type="evidence" value="ECO:0007669"/>
    <property type="project" value="InterPro"/>
</dbReference>
<evidence type="ECO:0000256" key="8">
    <source>
        <dbReference type="PIRNR" id="PIRNR000124"/>
    </source>
</evidence>
<dbReference type="Gene3D" id="3.40.50.720">
    <property type="entry name" value="NAD(P)-binding Rossmann-like Domain"/>
    <property type="match status" value="2"/>
</dbReference>
<dbReference type="Gene3D" id="1.20.5.100">
    <property type="entry name" value="Cytochrome c1, transmembrane anchor, C-terminal"/>
    <property type="match status" value="1"/>
</dbReference>
<evidence type="ECO:0000313" key="9">
    <source>
        <dbReference type="EMBL" id="KTD00675.1"/>
    </source>
</evidence>
<dbReference type="PANTHER" id="PTHR43750">
    <property type="entry name" value="UDP-GLUCOSE 6-DEHYDROGENASE TUAD"/>
    <property type="match status" value="1"/>
</dbReference>
<evidence type="ECO:0000256" key="4">
    <source>
        <dbReference type="ARBA" id="ARBA00015132"/>
    </source>
</evidence>
<dbReference type="UniPathway" id="UPA00038">
    <property type="reaction ID" value="UER00491"/>
</dbReference>
<evidence type="ECO:0000256" key="5">
    <source>
        <dbReference type="ARBA" id="ARBA00023002"/>
    </source>
</evidence>
<comment type="caution">
    <text evidence="9">The sequence shown here is derived from an EMBL/GenBank/DDBJ whole genome shotgun (WGS) entry which is preliminary data.</text>
</comment>
<dbReference type="InterPro" id="IPR028357">
    <property type="entry name" value="UDPglc_DH_bac"/>
</dbReference>
<evidence type="ECO:0000256" key="3">
    <source>
        <dbReference type="ARBA" id="ARBA00012954"/>
    </source>
</evidence>
<dbReference type="SUPFAM" id="SSF51735">
    <property type="entry name" value="NAD(P)-binding Rossmann-fold domains"/>
    <property type="match status" value="1"/>
</dbReference>
<dbReference type="OrthoDB" id="9803238at2"/>
<evidence type="ECO:0000313" key="10">
    <source>
        <dbReference type="Proteomes" id="UP000054785"/>
    </source>
</evidence>
<evidence type="ECO:0000256" key="1">
    <source>
        <dbReference type="ARBA" id="ARBA00004701"/>
    </source>
</evidence>
<dbReference type="InterPro" id="IPR017476">
    <property type="entry name" value="UDP-Glc/GDP-Man"/>
</dbReference>
<dbReference type="InterPro" id="IPR001732">
    <property type="entry name" value="UDP-Glc/GDP-Man_DH_N"/>
</dbReference>
<comment type="pathway">
    <text evidence="1">Nucleotide-sugar biosynthesis; UDP-alpha-D-glucuronate biosynthesis; UDP-alpha-D-glucuronate from UDP-alpha-D-glucose: step 1/1.</text>
</comment>
<dbReference type="SMART" id="SM00984">
    <property type="entry name" value="UDPG_MGDP_dh_C"/>
    <property type="match status" value="1"/>
</dbReference>
<organism evidence="9 10">
    <name type="scientific">Legionella geestiana</name>
    <dbReference type="NCBI Taxonomy" id="45065"/>
    <lineage>
        <taxon>Bacteria</taxon>
        <taxon>Pseudomonadati</taxon>
        <taxon>Pseudomonadota</taxon>
        <taxon>Gammaproteobacteria</taxon>
        <taxon>Legionellales</taxon>
        <taxon>Legionellaceae</taxon>
        <taxon>Legionella</taxon>
    </lineage>
</organism>
<keyword evidence="10" id="KW-1185">Reference proteome</keyword>
<name>A0A0W0TY61_9GAMM</name>
<dbReference type="STRING" id="45065.Lgee_0939"/>
<dbReference type="RefSeq" id="WP_035903442.1">
    <property type="nucleotide sequence ID" value="NZ_CAAAHN010000001.1"/>
</dbReference>
<dbReference type="InterPro" id="IPR008927">
    <property type="entry name" value="6-PGluconate_DH-like_C_sf"/>
</dbReference>
<reference evidence="9 10" key="1">
    <citation type="submission" date="2015-11" db="EMBL/GenBank/DDBJ databases">
        <title>Genomic analysis of 38 Legionella species identifies large and diverse effector repertoires.</title>
        <authorList>
            <person name="Burstein D."/>
            <person name="Amaro F."/>
            <person name="Zusman T."/>
            <person name="Lifshitz Z."/>
            <person name="Cohen O."/>
            <person name="Gilbert J.A."/>
            <person name="Pupko T."/>
            <person name="Shuman H.A."/>
            <person name="Segal G."/>
        </authorList>
    </citation>
    <scope>NUCLEOTIDE SEQUENCE [LARGE SCALE GENOMIC DNA]</scope>
    <source>
        <strain evidence="9 10">ATCC 49504</strain>
    </source>
</reference>
<evidence type="ECO:0000256" key="7">
    <source>
        <dbReference type="ARBA" id="ARBA00047473"/>
    </source>
</evidence>
<keyword evidence="6 8" id="KW-0520">NAD</keyword>
<dbReference type="PIRSF" id="PIRSF000124">
    <property type="entry name" value="UDPglc_GDPman_dh"/>
    <property type="match status" value="1"/>
</dbReference>
<dbReference type="Pfam" id="PF03720">
    <property type="entry name" value="UDPG_MGDP_dh_C"/>
    <property type="match status" value="1"/>
</dbReference>
<protein>
    <recommendedName>
        <fullName evidence="4 8">UDP-glucose 6-dehydrogenase</fullName>
        <ecNumber evidence="3 8">1.1.1.22</ecNumber>
    </recommendedName>
</protein>
<dbReference type="AlphaFoldDB" id="A0A0W0TY61"/>
<dbReference type="Pfam" id="PF00984">
    <property type="entry name" value="UDPG_MGDP_dh"/>
    <property type="match status" value="1"/>
</dbReference>
<dbReference type="NCBIfam" id="TIGR03026">
    <property type="entry name" value="NDP-sugDHase"/>
    <property type="match status" value="1"/>
</dbReference>
<dbReference type="SUPFAM" id="SSF48179">
    <property type="entry name" value="6-phosphogluconate dehydrogenase C-terminal domain-like"/>
    <property type="match status" value="1"/>
</dbReference>
<dbReference type="EMBL" id="LNYC01000032">
    <property type="protein sequence ID" value="KTD00675.1"/>
    <property type="molecule type" value="Genomic_DNA"/>
</dbReference>
<proteinExistence type="inferred from homology"/>
<dbReference type="SUPFAM" id="SSF52413">
    <property type="entry name" value="UDP-glucose/GDP-mannose dehydrogenase C-terminal domain"/>
    <property type="match status" value="1"/>
</dbReference>
<comment type="catalytic activity">
    <reaction evidence="7 8">
        <text>UDP-alpha-D-glucose + 2 NAD(+) + H2O = UDP-alpha-D-glucuronate + 2 NADH + 3 H(+)</text>
        <dbReference type="Rhea" id="RHEA:23596"/>
        <dbReference type="ChEBI" id="CHEBI:15377"/>
        <dbReference type="ChEBI" id="CHEBI:15378"/>
        <dbReference type="ChEBI" id="CHEBI:57540"/>
        <dbReference type="ChEBI" id="CHEBI:57945"/>
        <dbReference type="ChEBI" id="CHEBI:58052"/>
        <dbReference type="ChEBI" id="CHEBI:58885"/>
        <dbReference type="EC" id="1.1.1.22"/>
    </reaction>
</comment>
<dbReference type="PATRIC" id="fig|45065.4.peg.1009"/>
<dbReference type="PANTHER" id="PTHR43750:SF3">
    <property type="entry name" value="UDP-GLUCOSE 6-DEHYDROGENASE TUAD"/>
    <property type="match status" value="1"/>
</dbReference>
<dbReference type="InterPro" id="IPR014027">
    <property type="entry name" value="UDP-Glc/GDP-Man_DH_C"/>
</dbReference>
<sequence>MIAVYGAGYVGLVTAVCLAHMGQKVVCVDIDISRVESLRRGESPIHEAGLPEMLASTLASGMLAFSSSVDDAAKAATIHFIATGTPGRPDGSPDLSQVFGVAEQVAEHCVKDGILIVKSTVPVGTGDAIEAKVEDVLKARKCTLSLGVVSNPEFLREGTAVKDFLHPDRLVLGGDAKHLDALNPLAEPFVKSGIPVLRMGRRSAELTKYAANAMLACKISFMNQMSRIAEACGANIDDVREGMAPDPRIGPHFLYAGIGYGGSCFPKDVRALAHTARELGVEPMLLDAIEDVNVAQKSWVLEQLASHFNGELRGLCIGIWGLAFKPGTDDLREASSLVLINALLEAGAHLRVHDPVATQHAKRLYPKKPNITWCACADEVVGSRVDALVIATEWDVYRKWSLTALAKSLGQAPLVDGRNCFSLEAIKHEKISMYYSVGRPRVRLGEEVINGFR</sequence>
<dbReference type="Proteomes" id="UP000054785">
    <property type="component" value="Unassembled WGS sequence"/>
</dbReference>
<evidence type="ECO:0000256" key="2">
    <source>
        <dbReference type="ARBA" id="ARBA00006601"/>
    </source>
</evidence>
<dbReference type="EC" id="1.1.1.22" evidence="3 8"/>
<dbReference type="InterPro" id="IPR036291">
    <property type="entry name" value="NAD(P)-bd_dom_sf"/>
</dbReference>